<sequence>MKMQLIFPEWKKLRHQTVFHLPPHAPVVFSAALPEYVDLHFFDENVQTIQYDTTYDIIAISVLLSCQIPRALEIADKYRKEGVPVIFGGIAVMLHPKEVMEHADSVFLGEVEDGRLTKLLEDFKNGELKKVYDYMQDHPDTNTIGPARRDILDHELYAYRGIQMVDLVHASRGCKFNCFPCCNNFLGGSKFRPRPIDTVIKEISEIKNNRLFIVDNSLAQDKEWVMDLFREMIPLKKKWVSHPIVYDDDVLKLAAEAGCWYVYQAIVDTSDVIKDRIKRLHDHGIGVEGTILLGTDEQDEDYIKRLIDFLMETNLDMAEFTILTPFPESPIRRKFEKEGRILHNDWSKYSCDNVVFQPKQISPERLEAMYDLAWETFYANGGQQTKMGSLFYKVIQKEIKDGTYRRYNPKTKRAFRKLI</sequence>
<dbReference type="Gene3D" id="3.40.50.280">
    <property type="entry name" value="Cobalamin-binding domain"/>
    <property type="match status" value="1"/>
</dbReference>
<name>A0A1H2IIF9_9BACT</name>
<dbReference type="PROSITE" id="PS51332">
    <property type="entry name" value="B12_BINDING"/>
    <property type="match status" value="1"/>
</dbReference>
<accession>A0A1H2IIF9</accession>
<gene>
    <name evidence="7" type="ORF">SAMN04487931_108209</name>
</gene>
<protein>
    <submittedName>
        <fullName evidence="7">Radical SAM superfamily enzyme YgiQ, UPF0313 family</fullName>
    </submittedName>
</protein>
<dbReference type="InterPro" id="IPR006638">
    <property type="entry name" value="Elp3/MiaA/NifB-like_rSAM"/>
</dbReference>
<dbReference type="SUPFAM" id="SSF102114">
    <property type="entry name" value="Radical SAM enzymes"/>
    <property type="match status" value="1"/>
</dbReference>
<dbReference type="GO" id="GO:0051536">
    <property type="term" value="F:iron-sulfur cluster binding"/>
    <property type="evidence" value="ECO:0007669"/>
    <property type="project" value="UniProtKB-KW"/>
</dbReference>
<keyword evidence="3" id="KW-0479">Metal-binding</keyword>
<keyword evidence="4" id="KW-0408">Iron</keyword>
<evidence type="ECO:0000313" key="7">
    <source>
        <dbReference type="EMBL" id="SDU43775.1"/>
    </source>
</evidence>
<evidence type="ECO:0000313" key="8">
    <source>
        <dbReference type="Proteomes" id="UP000199608"/>
    </source>
</evidence>
<dbReference type="Gene3D" id="3.80.30.20">
    <property type="entry name" value="tm_1862 like domain"/>
    <property type="match status" value="1"/>
</dbReference>
<dbReference type="AlphaFoldDB" id="A0A1H2IIF9"/>
<dbReference type="InterPro" id="IPR058240">
    <property type="entry name" value="rSAM_sf"/>
</dbReference>
<reference evidence="8" key="1">
    <citation type="submission" date="2016-10" db="EMBL/GenBank/DDBJ databases">
        <authorList>
            <person name="Varghese N."/>
            <person name="Submissions S."/>
        </authorList>
    </citation>
    <scope>NUCLEOTIDE SEQUENCE [LARGE SCALE GENOMIC DNA]</scope>
    <source>
        <strain evidence="8">DSM 3384</strain>
    </source>
</reference>
<dbReference type="SFLD" id="SFLDS00029">
    <property type="entry name" value="Radical_SAM"/>
    <property type="match status" value="1"/>
</dbReference>
<dbReference type="GO" id="GO:0005829">
    <property type="term" value="C:cytosol"/>
    <property type="evidence" value="ECO:0007669"/>
    <property type="project" value="TreeGrafter"/>
</dbReference>
<comment type="cofactor">
    <cofactor evidence="1">
        <name>[4Fe-4S] cluster</name>
        <dbReference type="ChEBI" id="CHEBI:49883"/>
    </cofactor>
</comment>
<evidence type="ECO:0000256" key="4">
    <source>
        <dbReference type="ARBA" id="ARBA00023004"/>
    </source>
</evidence>
<dbReference type="InterPro" id="IPR023404">
    <property type="entry name" value="rSAM_horseshoe"/>
</dbReference>
<evidence type="ECO:0000256" key="5">
    <source>
        <dbReference type="ARBA" id="ARBA00023014"/>
    </source>
</evidence>
<dbReference type="InterPro" id="IPR007197">
    <property type="entry name" value="rSAM"/>
</dbReference>
<dbReference type="EMBL" id="FNLL01000008">
    <property type="protein sequence ID" value="SDU43775.1"/>
    <property type="molecule type" value="Genomic_DNA"/>
</dbReference>
<dbReference type="InterPro" id="IPR051198">
    <property type="entry name" value="BchE-like"/>
</dbReference>
<dbReference type="GO" id="GO:0003824">
    <property type="term" value="F:catalytic activity"/>
    <property type="evidence" value="ECO:0007669"/>
    <property type="project" value="InterPro"/>
</dbReference>
<keyword evidence="2" id="KW-0949">S-adenosyl-L-methionine</keyword>
<dbReference type="RefSeq" id="WP_014959195.1">
    <property type="nucleotide sequence ID" value="NZ_FNLL01000008.1"/>
</dbReference>
<dbReference type="SMART" id="SM00729">
    <property type="entry name" value="Elp3"/>
    <property type="match status" value="1"/>
</dbReference>
<dbReference type="InterPro" id="IPR006158">
    <property type="entry name" value="Cobalamin-bd"/>
</dbReference>
<dbReference type="GO" id="GO:0046872">
    <property type="term" value="F:metal ion binding"/>
    <property type="evidence" value="ECO:0007669"/>
    <property type="project" value="UniProtKB-KW"/>
</dbReference>
<dbReference type="GO" id="GO:0031419">
    <property type="term" value="F:cobalamin binding"/>
    <property type="evidence" value="ECO:0007669"/>
    <property type="project" value="InterPro"/>
</dbReference>
<evidence type="ECO:0000256" key="2">
    <source>
        <dbReference type="ARBA" id="ARBA00022691"/>
    </source>
</evidence>
<evidence type="ECO:0000259" key="6">
    <source>
        <dbReference type="PROSITE" id="PS51332"/>
    </source>
</evidence>
<dbReference type="PANTHER" id="PTHR43409:SF7">
    <property type="entry name" value="BLL1977 PROTEIN"/>
    <property type="match status" value="1"/>
</dbReference>
<organism evidence="7 8">
    <name type="scientific">Desulfobacula phenolica</name>
    <dbReference type="NCBI Taxonomy" id="90732"/>
    <lineage>
        <taxon>Bacteria</taxon>
        <taxon>Pseudomonadati</taxon>
        <taxon>Thermodesulfobacteriota</taxon>
        <taxon>Desulfobacteria</taxon>
        <taxon>Desulfobacterales</taxon>
        <taxon>Desulfobacteraceae</taxon>
        <taxon>Desulfobacula</taxon>
    </lineage>
</organism>
<evidence type="ECO:0000256" key="1">
    <source>
        <dbReference type="ARBA" id="ARBA00001966"/>
    </source>
</evidence>
<evidence type="ECO:0000256" key="3">
    <source>
        <dbReference type="ARBA" id="ARBA00022723"/>
    </source>
</evidence>
<keyword evidence="5" id="KW-0411">Iron-sulfur</keyword>
<dbReference type="Proteomes" id="UP000199608">
    <property type="component" value="Unassembled WGS sequence"/>
</dbReference>
<dbReference type="PANTHER" id="PTHR43409">
    <property type="entry name" value="ANAEROBIC MAGNESIUM-PROTOPORPHYRIN IX MONOMETHYL ESTER CYCLASE-RELATED"/>
    <property type="match status" value="1"/>
</dbReference>
<feature type="domain" description="B12-binding" evidence="6">
    <location>
        <begin position="43"/>
        <end position="130"/>
    </location>
</feature>
<dbReference type="SFLD" id="SFLDG01082">
    <property type="entry name" value="B12-binding_domain_containing"/>
    <property type="match status" value="1"/>
</dbReference>
<keyword evidence="8" id="KW-1185">Reference proteome</keyword>
<dbReference type="Pfam" id="PF02310">
    <property type="entry name" value="B12-binding"/>
    <property type="match status" value="1"/>
</dbReference>
<proteinExistence type="predicted"/>